<keyword evidence="2 5" id="KW-0812">Transmembrane</keyword>
<evidence type="ECO:0000313" key="8">
    <source>
        <dbReference type="Proteomes" id="UP001569963"/>
    </source>
</evidence>
<keyword evidence="8" id="KW-1185">Reference proteome</keyword>
<keyword evidence="4 5" id="KW-0472">Membrane</keyword>
<feature type="transmembrane region" description="Helical" evidence="5">
    <location>
        <begin position="243"/>
        <end position="268"/>
    </location>
</feature>
<feature type="transmembrane region" description="Helical" evidence="5">
    <location>
        <begin position="119"/>
        <end position="137"/>
    </location>
</feature>
<dbReference type="Pfam" id="PF07690">
    <property type="entry name" value="MFS_1"/>
    <property type="match status" value="1"/>
</dbReference>
<evidence type="ECO:0000256" key="2">
    <source>
        <dbReference type="ARBA" id="ARBA00022692"/>
    </source>
</evidence>
<evidence type="ECO:0000256" key="5">
    <source>
        <dbReference type="SAM" id="Phobius"/>
    </source>
</evidence>
<dbReference type="PROSITE" id="PS50850">
    <property type="entry name" value="MFS"/>
    <property type="match status" value="1"/>
</dbReference>
<protein>
    <submittedName>
        <fullName evidence="7">MFS transporter</fullName>
    </submittedName>
</protein>
<evidence type="ECO:0000259" key="6">
    <source>
        <dbReference type="PROSITE" id="PS50850"/>
    </source>
</evidence>
<evidence type="ECO:0000256" key="4">
    <source>
        <dbReference type="ARBA" id="ARBA00023136"/>
    </source>
</evidence>
<dbReference type="PANTHER" id="PTHR23518:SF2">
    <property type="entry name" value="MAJOR FACILITATOR SUPERFAMILY TRANSPORTER"/>
    <property type="match status" value="1"/>
</dbReference>
<dbReference type="InterPro" id="IPR005829">
    <property type="entry name" value="Sugar_transporter_CS"/>
</dbReference>
<sequence length="440" mass="46383">MTTGKSLTTGKTAPLGRRLWTMLIVLGFVGQLAWTVENMYLNVFVYDTISGNPDVIAAMVAASAVAATVATLTIGALSDRLGRRRAFIAAGYLVWGLSTAAFGLISVDAAAGIAPVADAVVVAAVSVIVLDCVMSFLGSGANDAAFQAWVTDVTRTENRGRVESVLAVMPLMSMLVVFGGFDWMTRDGQWSLFFLVIGLIIAAAGVVAWVFVRDRPVERHSDGYLGALVHGLRPAAMRRNPGLYLALAAWCVWGVSTQVFLPYLIIYLERYLDIGGYALVLAVVLTGASAVSVAAGRVIDRVGKARFLAPAVAVYAAGLLLMAVARGMVPVIGAGLVLMSGFMLVLAPVGALVRDYTPPGRAGHVQGLRMVFAILIPMIVGPWLGAAVIKGADERYEELGVLKHVPTPAVFVAAAAVLVLIVPPVAALRRRDPTAREAVR</sequence>
<gene>
    <name evidence="7" type="ORF">SM611_07425</name>
</gene>
<comment type="subcellular location">
    <subcellularLocation>
        <location evidence="1">Cell membrane</location>
        <topology evidence="1">Multi-pass membrane protein</topology>
    </subcellularLocation>
</comment>
<comment type="caution">
    <text evidence="7">The sequence shown here is derived from an EMBL/GenBank/DDBJ whole genome shotgun (WGS) entry which is preliminary data.</text>
</comment>
<feature type="transmembrane region" description="Helical" evidence="5">
    <location>
        <begin position="89"/>
        <end position="113"/>
    </location>
</feature>
<evidence type="ECO:0000256" key="3">
    <source>
        <dbReference type="ARBA" id="ARBA00022989"/>
    </source>
</evidence>
<keyword evidence="3 5" id="KW-1133">Transmembrane helix</keyword>
<reference evidence="7 8" key="1">
    <citation type="submission" date="2023-11" db="EMBL/GenBank/DDBJ databases">
        <title>Actinomadura monticuli sp. nov., isolated from volcanic ash.</title>
        <authorList>
            <person name="Lee S.D."/>
            <person name="Yang H."/>
            <person name="Kim I.S."/>
        </authorList>
    </citation>
    <scope>NUCLEOTIDE SEQUENCE [LARGE SCALE GENOMIC DNA]</scope>
    <source>
        <strain evidence="7 8">DLS-62</strain>
    </source>
</reference>
<dbReference type="Proteomes" id="UP001569963">
    <property type="component" value="Unassembled WGS sequence"/>
</dbReference>
<dbReference type="InterPro" id="IPR020846">
    <property type="entry name" value="MFS_dom"/>
</dbReference>
<feature type="transmembrane region" description="Helical" evidence="5">
    <location>
        <begin position="165"/>
        <end position="184"/>
    </location>
</feature>
<dbReference type="Gene3D" id="1.20.1250.20">
    <property type="entry name" value="MFS general substrate transporter like domains"/>
    <property type="match status" value="1"/>
</dbReference>
<dbReference type="EMBL" id="JAXCEI010000003">
    <property type="protein sequence ID" value="MFA1538752.1"/>
    <property type="molecule type" value="Genomic_DNA"/>
</dbReference>
<feature type="transmembrane region" description="Helical" evidence="5">
    <location>
        <begin position="307"/>
        <end position="325"/>
    </location>
</feature>
<feature type="transmembrane region" description="Helical" evidence="5">
    <location>
        <begin position="331"/>
        <end position="349"/>
    </location>
</feature>
<name>A0ABV4Q7Z0_9ACTN</name>
<feature type="transmembrane region" description="Helical" evidence="5">
    <location>
        <begin position="409"/>
        <end position="428"/>
    </location>
</feature>
<evidence type="ECO:0000256" key="1">
    <source>
        <dbReference type="ARBA" id="ARBA00004651"/>
    </source>
</evidence>
<accession>A0ABV4Q7Z0</accession>
<feature type="transmembrane region" description="Helical" evidence="5">
    <location>
        <begin position="190"/>
        <end position="212"/>
    </location>
</feature>
<feature type="transmembrane region" description="Helical" evidence="5">
    <location>
        <begin position="56"/>
        <end position="77"/>
    </location>
</feature>
<feature type="transmembrane region" description="Helical" evidence="5">
    <location>
        <begin position="370"/>
        <end position="389"/>
    </location>
</feature>
<proteinExistence type="predicted"/>
<dbReference type="PROSITE" id="PS00216">
    <property type="entry name" value="SUGAR_TRANSPORT_1"/>
    <property type="match status" value="1"/>
</dbReference>
<dbReference type="SUPFAM" id="SSF103473">
    <property type="entry name" value="MFS general substrate transporter"/>
    <property type="match status" value="1"/>
</dbReference>
<dbReference type="PANTHER" id="PTHR23518">
    <property type="entry name" value="C-METHYLTRANSFERASE"/>
    <property type="match status" value="1"/>
</dbReference>
<feature type="domain" description="Major facilitator superfamily (MFS) profile" evidence="6">
    <location>
        <begin position="19"/>
        <end position="431"/>
    </location>
</feature>
<feature type="transmembrane region" description="Helical" evidence="5">
    <location>
        <begin position="19"/>
        <end position="36"/>
    </location>
</feature>
<evidence type="ECO:0000313" key="7">
    <source>
        <dbReference type="EMBL" id="MFA1538752.1"/>
    </source>
</evidence>
<dbReference type="InterPro" id="IPR036259">
    <property type="entry name" value="MFS_trans_sf"/>
</dbReference>
<organism evidence="7 8">
    <name type="scientific">Actinomadura monticuli</name>
    <dbReference type="NCBI Taxonomy" id="3097367"/>
    <lineage>
        <taxon>Bacteria</taxon>
        <taxon>Bacillati</taxon>
        <taxon>Actinomycetota</taxon>
        <taxon>Actinomycetes</taxon>
        <taxon>Streptosporangiales</taxon>
        <taxon>Thermomonosporaceae</taxon>
        <taxon>Actinomadura</taxon>
    </lineage>
</organism>
<dbReference type="InterPro" id="IPR011701">
    <property type="entry name" value="MFS"/>
</dbReference>
<feature type="transmembrane region" description="Helical" evidence="5">
    <location>
        <begin position="274"/>
        <end position="295"/>
    </location>
</feature>
<dbReference type="RefSeq" id="WP_371948273.1">
    <property type="nucleotide sequence ID" value="NZ_JAXCEI010000003.1"/>
</dbReference>